<dbReference type="InterPro" id="IPR002502">
    <property type="entry name" value="Amidase_domain"/>
</dbReference>
<dbReference type="PANTHER" id="PTHR11022:SF41">
    <property type="entry name" value="PEPTIDOGLYCAN-RECOGNITION PROTEIN LC-RELATED"/>
    <property type="match status" value="1"/>
</dbReference>
<comment type="similarity">
    <text evidence="1">Belongs to the N-acetylmuramoyl-L-alanine amidase 2 family.</text>
</comment>
<dbReference type="InterPro" id="IPR015510">
    <property type="entry name" value="PGRP"/>
</dbReference>
<accession>A0ABM8C0T4</accession>
<evidence type="ECO:0000259" key="3">
    <source>
        <dbReference type="SMART" id="SM00644"/>
    </source>
</evidence>
<evidence type="ECO:0008006" key="7">
    <source>
        <dbReference type="Google" id="ProtNLM"/>
    </source>
</evidence>
<dbReference type="SMART" id="SM00701">
    <property type="entry name" value="PGRP"/>
    <property type="match status" value="1"/>
</dbReference>
<evidence type="ECO:0000256" key="2">
    <source>
        <dbReference type="SAM" id="SignalP"/>
    </source>
</evidence>
<evidence type="ECO:0000313" key="5">
    <source>
        <dbReference type="EMBL" id="BDT56783.1"/>
    </source>
</evidence>
<sequence length="215" mass="23941">MRTLSISMPNMRLTALSLLAALLLSLPAHAAEPLAAVERAIVPVAAWGGTPADAAKARRHTISQITLHHQGEPFKPGTDPQAYLRRLQSWSRSSKGWLDIPYHYVIDLDGRIYEARNIDFAGDTNTEYDPSGHALIEVVGNFEEVEPNQQQLEAVVDLMALLAARYKVSLDDIKSHRDYSSKTVCPGANLYRYVKENWFRHKVALRLAGEQAAKP</sequence>
<keyword evidence="6" id="KW-1185">Reference proteome</keyword>
<evidence type="ECO:0000313" key="6">
    <source>
        <dbReference type="Proteomes" id="UP001163336"/>
    </source>
</evidence>
<gene>
    <name evidence="5" type="ORF">MasN3_02770</name>
</gene>
<feature type="domain" description="Peptidoglycan recognition protein family" evidence="4">
    <location>
        <begin position="39"/>
        <end position="180"/>
    </location>
</feature>
<feature type="domain" description="N-acetylmuramoyl-L-alanine amidase" evidence="3">
    <location>
        <begin position="50"/>
        <end position="187"/>
    </location>
</feature>
<proteinExistence type="inferred from homology"/>
<dbReference type="Gene3D" id="3.40.80.10">
    <property type="entry name" value="Peptidoglycan recognition protein-like"/>
    <property type="match status" value="1"/>
</dbReference>
<evidence type="ECO:0000259" key="4">
    <source>
        <dbReference type="SMART" id="SM00701"/>
    </source>
</evidence>
<dbReference type="EMBL" id="AP026966">
    <property type="protein sequence ID" value="BDT56783.1"/>
    <property type="molecule type" value="Genomic_DNA"/>
</dbReference>
<dbReference type="Pfam" id="PF01510">
    <property type="entry name" value="Amidase_2"/>
    <property type="match status" value="1"/>
</dbReference>
<feature type="chain" id="PRO_5046885459" description="N-acetylmuramoyl-L-alanine amidase" evidence="2">
    <location>
        <begin position="31"/>
        <end position="215"/>
    </location>
</feature>
<name>A0ABM8C0T4_9BURK</name>
<dbReference type="CDD" id="cd06583">
    <property type="entry name" value="PGRP"/>
    <property type="match status" value="1"/>
</dbReference>
<reference evidence="5" key="1">
    <citation type="submission" date="2022-11" db="EMBL/GenBank/DDBJ databases">
        <title>Isolation and characterization of PLA-degrading bacterium Massilia sp. from Antarctic soil.</title>
        <authorList>
            <person name="Sato K."/>
            <person name="Gomez-Fuentes C."/>
            <person name="Ahmad S.A."/>
            <person name="Zulkharnain A."/>
        </authorList>
    </citation>
    <scope>NUCLEOTIDE SEQUENCE</scope>
    <source>
        <strain evidence="5">N-3</strain>
    </source>
</reference>
<dbReference type="Proteomes" id="UP001163336">
    <property type="component" value="Chromosome"/>
</dbReference>
<feature type="signal peptide" evidence="2">
    <location>
        <begin position="1"/>
        <end position="30"/>
    </location>
</feature>
<organism evidence="5 6">
    <name type="scientific">Massilia varians</name>
    <dbReference type="NCBI Taxonomy" id="457921"/>
    <lineage>
        <taxon>Bacteria</taxon>
        <taxon>Pseudomonadati</taxon>
        <taxon>Pseudomonadota</taxon>
        <taxon>Betaproteobacteria</taxon>
        <taxon>Burkholderiales</taxon>
        <taxon>Oxalobacteraceae</taxon>
        <taxon>Telluria group</taxon>
        <taxon>Massilia</taxon>
    </lineage>
</organism>
<dbReference type="PANTHER" id="PTHR11022">
    <property type="entry name" value="PEPTIDOGLYCAN RECOGNITION PROTEIN"/>
    <property type="match status" value="1"/>
</dbReference>
<dbReference type="InterPro" id="IPR036505">
    <property type="entry name" value="Amidase/PGRP_sf"/>
</dbReference>
<evidence type="ECO:0000256" key="1">
    <source>
        <dbReference type="ARBA" id="ARBA00007553"/>
    </source>
</evidence>
<dbReference type="InterPro" id="IPR006619">
    <property type="entry name" value="PGRP_domain_met/bac"/>
</dbReference>
<protein>
    <recommendedName>
        <fullName evidence="7">N-acetylmuramoyl-L-alanine amidase</fullName>
    </recommendedName>
</protein>
<keyword evidence="2" id="KW-0732">Signal</keyword>
<dbReference type="SMART" id="SM00644">
    <property type="entry name" value="Ami_2"/>
    <property type="match status" value="1"/>
</dbReference>
<dbReference type="SUPFAM" id="SSF55846">
    <property type="entry name" value="N-acetylmuramoyl-L-alanine amidase-like"/>
    <property type="match status" value="1"/>
</dbReference>